<evidence type="ECO:0000313" key="2">
    <source>
        <dbReference type="EMBL" id="KPI40217.1"/>
    </source>
</evidence>
<feature type="compositionally biased region" description="Basic and acidic residues" evidence="1">
    <location>
        <begin position="8"/>
        <end position="18"/>
    </location>
</feature>
<comment type="caution">
    <text evidence="2">The sequence shown here is derived from an EMBL/GenBank/DDBJ whole genome shotgun (WGS) entry which is preliminary data.</text>
</comment>
<feature type="compositionally biased region" description="Basic and acidic residues" evidence="1">
    <location>
        <begin position="53"/>
        <end position="89"/>
    </location>
</feature>
<sequence length="246" mass="27340">MSSGGQADRQDREADNGRPAKRRRATSPPNEELTTPPGASMSHLSTSPLTPSPEREHSAGEDNDSTDREQSDHHSDLAPPGLDHDDALPRRISNTEGSVVDRVLSEFVVTQPPARSEWRPRCIMHILKPNDPLRAGVIPRWGLEAAIPFYYYEVPATVSGIIGGELTPLGIAPVVWHEHVTPEKIYHTPFYVLPDHHFERDADFIIGKDWLQEAGLELTRVQHHAPVANSPAFYARSLQREARPVG</sequence>
<accession>A0A0N1HB35</accession>
<dbReference type="RefSeq" id="XP_018000180.1">
    <property type="nucleotide sequence ID" value="XM_018140251.1"/>
</dbReference>
<organism evidence="2 3">
    <name type="scientific">Cyphellophora attinorum</name>
    <dbReference type="NCBI Taxonomy" id="1664694"/>
    <lineage>
        <taxon>Eukaryota</taxon>
        <taxon>Fungi</taxon>
        <taxon>Dikarya</taxon>
        <taxon>Ascomycota</taxon>
        <taxon>Pezizomycotina</taxon>
        <taxon>Eurotiomycetes</taxon>
        <taxon>Chaetothyriomycetidae</taxon>
        <taxon>Chaetothyriales</taxon>
        <taxon>Cyphellophoraceae</taxon>
        <taxon>Cyphellophora</taxon>
    </lineage>
</organism>
<evidence type="ECO:0000313" key="3">
    <source>
        <dbReference type="Proteomes" id="UP000038010"/>
    </source>
</evidence>
<reference evidence="2 3" key="1">
    <citation type="submission" date="2015-06" db="EMBL/GenBank/DDBJ databases">
        <title>Draft genome of the ant-associated black yeast Phialophora attae CBS 131958.</title>
        <authorList>
            <person name="Moreno L.F."/>
            <person name="Stielow B.J."/>
            <person name="de Hoog S."/>
            <person name="Vicente V.A."/>
            <person name="Weiss V.A."/>
            <person name="de Vries M."/>
            <person name="Cruz L.M."/>
            <person name="Souza E.M."/>
        </authorList>
    </citation>
    <scope>NUCLEOTIDE SEQUENCE [LARGE SCALE GENOMIC DNA]</scope>
    <source>
        <strain evidence="2 3">CBS 131958</strain>
    </source>
</reference>
<dbReference type="EMBL" id="LFJN01000013">
    <property type="protein sequence ID" value="KPI40217.1"/>
    <property type="molecule type" value="Genomic_DNA"/>
</dbReference>
<name>A0A0N1HB35_9EURO</name>
<dbReference type="VEuPathDB" id="FungiDB:AB675_11407"/>
<protein>
    <submittedName>
        <fullName evidence="2">Uncharacterized protein</fullName>
    </submittedName>
</protein>
<dbReference type="Proteomes" id="UP000038010">
    <property type="component" value="Unassembled WGS sequence"/>
</dbReference>
<proteinExistence type="predicted"/>
<dbReference type="AlphaFoldDB" id="A0A0N1HB35"/>
<dbReference type="GeneID" id="28732131"/>
<evidence type="ECO:0000256" key="1">
    <source>
        <dbReference type="SAM" id="MobiDB-lite"/>
    </source>
</evidence>
<feature type="region of interest" description="Disordered" evidence="1">
    <location>
        <begin position="1"/>
        <end position="89"/>
    </location>
</feature>
<gene>
    <name evidence="2" type="ORF">AB675_11407</name>
</gene>
<keyword evidence="3" id="KW-1185">Reference proteome</keyword>